<dbReference type="EMBL" id="CP113520">
    <property type="protein sequence ID" value="WAJ30672.1"/>
    <property type="molecule type" value="Genomic_DNA"/>
</dbReference>
<gene>
    <name evidence="1" type="ORF">OXU80_10885</name>
</gene>
<evidence type="ECO:0000313" key="2">
    <source>
        <dbReference type="Proteomes" id="UP001163223"/>
    </source>
</evidence>
<protein>
    <submittedName>
        <fullName evidence="1">Uncharacterized protein</fullName>
    </submittedName>
</protein>
<evidence type="ECO:0000313" key="1">
    <source>
        <dbReference type="EMBL" id="WAJ30672.1"/>
    </source>
</evidence>
<name>A0ACD4NVM4_9HYPH</name>
<keyword evidence="2" id="KW-1185">Reference proteome</keyword>
<dbReference type="Proteomes" id="UP001163223">
    <property type="component" value="Chromosome"/>
</dbReference>
<organism evidence="1 2">
    <name type="scientific">Antarcticirhabdus aurantiaca</name>
    <dbReference type="NCBI Taxonomy" id="2606717"/>
    <lineage>
        <taxon>Bacteria</taxon>
        <taxon>Pseudomonadati</taxon>
        <taxon>Pseudomonadota</taxon>
        <taxon>Alphaproteobacteria</taxon>
        <taxon>Hyphomicrobiales</taxon>
        <taxon>Aurantimonadaceae</taxon>
        <taxon>Antarcticirhabdus</taxon>
    </lineage>
</organism>
<accession>A0ACD4NVM4</accession>
<reference evidence="1" key="1">
    <citation type="submission" date="2022-11" db="EMBL/GenBank/DDBJ databases">
        <title>beta-Carotene-producing bacterium, Jeongeuplla avenae sp. nov., alleviates the salt stress of Arabidopsis seedlings.</title>
        <authorList>
            <person name="Jiang L."/>
            <person name="Lee J."/>
        </authorList>
    </citation>
    <scope>NUCLEOTIDE SEQUENCE</scope>
    <source>
        <strain evidence="1">DY_R2A_6</strain>
    </source>
</reference>
<proteinExistence type="predicted"/>
<sequence length="121" mass="12162">MPDQTRHADPQLALLIDQNHLRAQTMGNEALAAELLLMLLAQVEALPGDLDRAGAEGRAALGHRLAGAAANLGARRLEAAAREVAGGDPSADGAAAVARLLGEAAALASALRASPCDAGRG</sequence>